<accession>A0A974BP35</accession>
<name>A0A974BP35_XENLA</name>
<evidence type="ECO:0008006" key="4">
    <source>
        <dbReference type="Google" id="ProtNLM"/>
    </source>
</evidence>
<dbReference type="EMBL" id="KV488247">
    <property type="protein sequence ID" value="OCT55477.1"/>
    <property type="molecule type" value="Genomic_DNA"/>
</dbReference>
<dbReference type="AlphaFoldDB" id="A0A974BP35"/>
<reference evidence="3" key="1">
    <citation type="submission" date="2016-05" db="EMBL/GenBank/DDBJ databases">
        <title>WGS assembly of Xenopus laevis.</title>
        <authorList>
            <person name="Session A."/>
            <person name="Uno Y."/>
            <person name="Kwon T."/>
            <person name="Chapman J."/>
            <person name="Toyoda A."/>
            <person name="Takahashi S."/>
            <person name="Fukui A."/>
            <person name="Hikosaka A."/>
            <person name="Putnam N."/>
            <person name="Stites J."/>
            <person name="Van Heeringen S."/>
            <person name="Quigley I."/>
            <person name="Heinz S."/>
            <person name="Hellsten U."/>
            <person name="Lyons J."/>
            <person name="Suzuki A."/>
            <person name="Kondo M."/>
            <person name="Ogino H."/>
            <person name="Ochi H."/>
            <person name="Bogdanovic O."/>
            <person name="Lister R."/>
            <person name="Georgiou G."/>
            <person name="Paranjpe S."/>
            <person name="Van Kruijsbergen I."/>
            <person name="Mozaffari S."/>
            <person name="Shu S."/>
            <person name="Schmutz J."/>
            <person name="Jenkins J."/>
            <person name="Grimwood J."/>
            <person name="Carlson J."/>
            <person name="Mitros T."/>
            <person name="Simakov O."/>
            <person name="Heald R."/>
            <person name="Miller K."/>
            <person name="Haudenschild C."/>
            <person name="Kuroki Y."/>
            <person name="Tanaka T."/>
            <person name="Michiue T."/>
            <person name="Watanabe M."/>
            <person name="Kinoshita T."/>
            <person name="Ohta Y."/>
            <person name="Mawaribuchi S."/>
            <person name="Suzuki Y."/>
            <person name="Haramoto Y."/>
            <person name="Yamamoto T."/>
            <person name="Takagi C."/>
            <person name="Kitzman J."/>
            <person name="Shendure J."/>
            <person name="Nakayama T."/>
            <person name="Izutsu Y."/>
            <person name="Robert J."/>
            <person name="Dichmann D."/>
            <person name="Flajnik M."/>
            <person name="Houston D."/>
            <person name="Marcotte E."/>
            <person name="Wallingford J."/>
            <person name="Ito Y."/>
            <person name="Asashima M."/>
            <person name="Ueno N."/>
            <person name="Matsuda Y."/>
            <person name="Jan Veenstra G."/>
            <person name="Fujiyama A."/>
            <person name="Harland R."/>
            <person name="Taira M."/>
            <person name="Rokhsar D.S."/>
        </authorList>
    </citation>
    <scope>NUCLEOTIDE SEQUENCE</scope>
    <source>
        <strain evidence="3">J</strain>
        <tissue evidence="3">Blood</tissue>
    </source>
</reference>
<dbReference type="Proteomes" id="UP000694892">
    <property type="component" value="Unassembled WGS sequence"/>
</dbReference>
<evidence type="ECO:0000256" key="2">
    <source>
        <dbReference type="SAM" id="SignalP"/>
    </source>
</evidence>
<proteinExistence type="predicted"/>
<evidence type="ECO:0000313" key="3">
    <source>
        <dbReference type="EMBL" id="OCT55477.1"/>
    </source>
</evidence>
<protein>
    <recommendedName>
        <fullName evidence="4">Secreted protein</fullName>
    </recommendedName>
</protein>
<feature type="signal peptide" evidence="2">
    <location>
        <begin position="1"/>
        <end position="24"/>
    </location>
</feature>
<feature type="region of interest" description="Disordered" evidence="1">
    <location>
        <begin position="30"/>
        <end position="70"/>
    </location>
</feature>
<keyword evidence="2" id="KW-0732">Signal</keyword>
<gene>
    <name evidence="3" type="ORF">XELAEV_18001898mg</name>
</gene>
<evidence type="ECO:0000256" key="1">
    <source>
        <dbReference type="SAM" id="MobiDB-lite"/>
    </source>
</evidence>
<feature type="chain" id="PRO_5036894512" description="Secreted protein" evidence="2">
    <location>
        <begin position="25"/>
        <end position="70"/>
    </location>
</feature>
<feature type="compositionally biased region" description="Basic and acidic residues" evidence="1">
    <location>
        <begin position="37"/>
        <end position="57"/>
    </location>
</feature>
<organism evidence="3">
    <name type="scientific">Xenopus laevis</name>
    <name type="common">African clawed frog</name>
    <dbReference type="NCBI Taxonomy" id="8355"/>
    <lineage>
        <taxon>Eukaryota</taxon>
        <taxon>Metazoa</taxon>
        <taxon>Chordata</taxon>
        <taxon>Craniata</taxon>
        <taxon>Vertebrata</taxon>
        <taxon>Euteleostomi</taxon>
        <taxon>Amphibia</taxon>
        <taxon>Batrachia</taxon>
        <taxon>Anura</taxon>
        <taxon>Pipoidea</taxon>
        <taxon>Pipidae</taxon>
        <taxon>Xenopodinae</taxon>
        <taxon>Xenopus</taxon>
        <taxon>Xenopus</taxon>
    </lineage>
</organism>
<sequence>MLLISAMFLAFRQAQLLVLMRVLATPTCSRGGARIPGGEERCLESHDATEKREESPSHHAQRGRTFILTQ</sequence>